<name>G3PIK4_GASAC</name>
<dbReference type="InterPro" id="IPR013783">
    <property type="entry name" value="Ig-like_fold"/>
</dbReference>
<reference evidence="5 6" key="1">
    <citation type="journal article" date="2021" name="G3 (Bethesda)">
        <title>Improved contiguity of the threespine stickleback genome using long-read sequencing.</title>
        <authorList>
            <person name="Nath S."/>
            <person name="Shaw D.E."/>
            <person name="White M.A."/>
        </authorList>
    </citation>
    <scope>NUCLEOTIDE SEQUENCE [LARGE SCALE GENOMIC DNA]</scope>
    <source>
        <strain evidence="5 6">Lake Benthic</strain>
    </source>
</reference>
<reference evidence="5" key="2">
    <citation type="submission" date="2025-08" db="UniProtKB">
        <authorList>
            <consortium name="Ensembl"/>
        </authorList>
    </citation>
    <scope>IDENTIFICATION</scope>
</reference>
<dbReference type="InterPro" id="IPR015373">
    <property type="entry name" value="Interferon/interleukin_rcp_dom"/>
</dbReference>
<dbReference type="Pfam" id="PF09294">
    <property type="entry name" value="Interfer-bind"/>
    <property type="match status" value="1"/>
</dbReference>
<dbReference type="SUPFAM" id="SSF49265">
    <property type="entry name" value="Fibronectin type III"/>
    <property type="match status" value="2"/>
</dbReference>
<feature type="compositionally biased region" description="Basic and acidic residues" evidence="1">
    <location>
        <begin position="491"/>
        <end position="503"/>
    </location>
</feature>
<evidence type="ECO:0000259" key="4">
    <source>
        <dbReference type="Pfam" id="PF09294"/>
    </source>
</evidence>
<dbReference type="RefSeq" id="XP_040016434.1">
    <property type="nucleotide sequence ID" value="XM_040160500.1"/>
</dbReference>
<evidence type="ECO:0000313" key="5">
    <source>
        <dbReference type="Ensembl" id="ENSGACP00000017432.2"/>
    </source>
</evidence>
<dbReference type="InterPro" id="IPR003961">
    <property type="entry name" value="FN3_dom"/>
</dbReference>
<dbReference type="InterPro" id="IPR050650">
    <property type="entry name" value="Type-II_Cytokine-TF_Rcpt"/>
</dbReference>
<feature type="compositionally biased region" description="Polar residues" evidence="1">
    <location>
        <begin position="404"/>
        <end position="418"/>
    </location>
</feature>
<keyword evidence="6" id="KW-1185">Reference proteome</keyword>
<dbReference type="Pfam" id="PF01108">
    <property type="entry name" value="Tissue_fac"/>
    <property type="match status" value="1"/>
</dbReference>
<evidence type="ECO:0000256" key="2">
    <source>
        <dbReference type="SAM" id="SignalP"/>
    </source>
</evidence>
<dbReference type="GeneID" id="120807972"/>
<dbReference type="GO" id="GO:0004896">
    <property type="term" value="F:cytokine receptor activity"/>
    <property type="evidence" value="ECO:0007669"/>
    <property type="project" value="TreeGrafter"/>
</dbReference>
<dbReference type="CTD" id="53832"/>
<feature type="compositionally biased region" description="Basic and acidic residues" evidence="1">
    <location>
        <begin position="383"/>
        <end position="400"/>
    </location>
</feature>
<accession>G3PIK4</accession>
<evidence type="ECO:0000256" key="1">
    <source>
        <dbReference type="SAM" id="MobiDB-lite"/>
    </source>
</evidence>
<feature type="domain" description="Interferon/interleukin receptor" evidence="4">
    <location>
        <begin position="128"/>
        <end position="233"/>
    </location>
</feature>
<evidence type="ECO:0000259" key="3">
    <source>
        <dbReference type="Pfam" id="PF01108"/>
    </source>
</evidence>
<reference evidence="5" key="3">
    <citation type="submission" date="2025-09" db="UniProtKB">
        <authorList>
            <consortium name="Ensembl"/>
        </authorList>
    </citation>
    <scope>IDENTIFICATION</scope>
</reference>
<evidence type="ECO:0008006" key="7">
    <source>
        <dbReference type="Google" id="ProtNLM"/>
    </source>
</evidence>
<dbReference type="Bgee" id="ENSGACG00000013184">
    <property type="expression patterns" value="Expressed in intestinal epithelial cell and 4 other cell types or tissues"/>
</dbReference>
<feature type="region of interest" description="Disordered" evidence="1">
    <location>
        <begin position="312"/>
        <end position="342"/>
    </location>
</feature>
<dbReference type="PANTHER" id="PTHR20859:SF86">
    <property type="entry name" value="INTERLEUKIN-20 RECEPTOR SUBUNIT ALPHA"/>
    <property type="match status" value="1"/>
</dbReference>
<dbReference type="Ensembl" id="ENSGACT00000017466.2">
    <property type="protein sequence ID" value="ENSGACP00000017432.2"/>
    <property type="gene ID" value="ENSGACG00000013184.2"/>
</dbReference>
<keyword evidence="2" id="KW-0732">Signal</keyword>
<dbReference type="OMA" id="DITQMEC"/>
<dbReference type="GO" id="GO:0005886">
    <property type="term" value="C:plasma membrane"/>
    <property type="evidence" value="ECO:0007669"/>
    <property type="project" value="TreeGrafter"/>
</dbReference>
<dbReference type="InterPro" id="IPR036116">
    <property type="entry name" value="FN3_sf"/>
</dbReference>
<dbReference type="AlphaFoldDB" id="G3PIK4"/>
<feature type="signal peptide" evidence="2">
    <location>
        <begin position="1"/>
        <end position="18"/>
    </location>
</feature>
<organism evidence="5 6">
    <name type="scientific">Gasterosteus aculeatus aculeatus</name>
    <name type="common">three-spined stickleback</name>
    <dbReference type="NCBI Taxonomy" id="481459"/>
    <lineage>
        <taxon>Eukaryota</taxon>
        <taxon>Metazoa</taxon>
        <taxon>Chordata</taxon>
        <taxon>Craniata</taxon>
        <taxon>Vertebrata</taxon>
        <taxon>Euteleostomi</taxon>
        <taxon>Actinopterygii</taxon>
        <taxon>Neopterygii</taxon>
        <taxon>Teleostei</taxon>
        <taxon>Neoteleostei</taxon>
        <taxon>Acanthomorphata</taxon>
        <taxon>Eupercaria</taxon>
        <taxon>Perciformes</taxon>
        <taxon>Cottioidei</taxon>
        <taxon>Gasterosteales</taxon>
        <taxon>Gasterosteidae</taxon>
        <taxon>Gasterosteus</taxon>
    </lineage>
</organism>
<feature type="chain" id="PRO_5043399746" description="Fibronectin type-III domain-containing protein" evidence="2">
    <location>
        <begin position="19"/>
        <end position="527"/>
    </location>
</feature>
<dbReference type="KEGG" id="gat:120807972"/>
<feature type="region of interest" description="Disordered" evidence="1">
    <location>
        <begin position="383"/>
        <end position="418"/>
    </location>
</feature>
<feature type="domain" description="Fibronectin type-III" evidence="3">
    <location>
        <begin position="5"/>
        <end position="115"/>
    </location>
</feature>
<proteinExistence type="predicted"/>
<dbReference type="GeneTree" id="ENSGT00940000157314"/>
<dbReference type="Proteomes" id="UP000007635">
    <property type="component" value="Chromosome XVIII"/>
</dbReference>
<dbReference type="eggNOG" id="ENOG502RPFC">
    <property type="taxonomic scope" value="Eukaryota"/>
</dbReference>
<protein>
    <recommendedName>
        <fullName evidence="7">Fibronectin type-III domain-containing protein</fullName>
    </recommendedName>
</protein>
<evidence type="ECO:0000313" key="6">
    <source>
        <dbReference type="Proteomes" id="UP000007635"/>
    </source>
</evidence>
<dbReference type="Gene3D" id="2.60.40.10">
    <property type="entry name" value="Immunoglobulins"/>
    <property type="match status" value="2"/>
</dbReference>
<dbReference type="STRING" id="69293.ENSGACP00000017432"/>
<dbReference type="InParanoid" id="G3PIK4"/>
<sequence>MWTVFFLLHLGAVRCTVSSSLPSPINVTFSSVNLWNELQWFPGGGTPEDARFKVEYAIYGDSVVTPGGRKVNWKAVRRCTGITRHGCDLSDETRDLEHEYLARVRATTRTGFSAWATTRRRFHPKADTAFGAPLVSVEVGDGGASVTLKGPMRHQPSNRTPAVSMATLYPQMMYMLSVENTRRGTTIHVPMNSNSYTYRLMEYDTEYCFSATTKFLSMPVQCRSSPPYCITTPADPVIGQLLRVVVGIVVPSVCMCTLAVVGYLLHNYLTGKGQKSPYILNPPAFHPPVLLFHPESPNLMVIPIIPPESAASDAECSKRPQHARHRPPGYASQGGEILPQPEGDPSVEYGCVVVAPEVPVGGEHGHNLNGEYRKRAAGDGYERQEWSVEEDHSAGRHEEVPLLSTGSTHTPSSVSDQSDLIPVDYGVLRPAPEHIDEEEEEEEEQERICINWNPETGRLVLPQMDGLMREEEEEEEEVVELRLENVFVRQGSEEKAEARREMEGGGGTGSEVEDFSTRWNLVVSMDE</sequence>
<feature type="region of interest" description="Disordered" evidence="1">
    <location>
        <begin position="491"/>
        <end position="527"/>
    </location>
</feature>
<dbReference type="PANTHER" id="PTHR20859">
    <property type="entry name" value="INTERFERON/INTERLEUKIN RECEPTOR"/>
    <property type="match status" value="1"/>
</dbReference>